<proteinExistence type="predicted"/>
<protein>
    <recommendedName>
        <fullName evidence="4">Apple domain-containing protein</fullName>
    </recommendedName>
</protein>
<evidence type="ECO:0008006" key="4">
    <source>
        <dbReference type="Google" id="ProtNLM"/>
    </source>
</evidence>
<evidence type="ECO:0000313" key="2">
    <source>
        <dbReference type="EMBL" id="GMT33729.1"/>
    </source>
</evidence>
<feature type="region of interest" description="Disordered" evidence="1">
    <location>
        <begin position="198"/>
        <end position="219"/>
    </location>
</feature>
<feature type="non-terminal residue" evidence="2">
    <location>
        <position position="1"/>
    </location>
</feature>
<feature type="region of interest" description="Disordered" evidence="1">
    <location>
        <begin position="140"/>
        <end position="174"/>
    </location>
</feature>
<dbReference type="EMBL" id="BTSY01000006">
    <property type="protein sequence ID" value="GMT33729.1"/>
    <property type="molecule type" value="Genomic_DNA"/>
</dbReference>
<evidence type="ECO:0000256" key="1">
    <source>
        <dbReference type="SAM" id="MobiDB-lite"/>
    </source>
</evidence>
<reference evidence="2" key="1">
    <citation type="submission" date="2023-10" db="EMBL/GenBank/DDBJ databases">
        <title>Genome assembly of Pristionchus species.</title>
        <authorList>
            <person name="Yoshida K."/>
            <person name="Sommer R.J."/>
        </authorList>
    </citation>
    <scope>NUCLEOTIDE SEQUENCE</scope>
    <source>
        <strain evidence="2">RS5133</strain>
    </source>
</reference>
<evidence type="ECO:0000313" key="3">
    <source>
        <dbReference type="Proteomes" id="UP001432322"/>
    </source>
</evidence>
<dbReference type="AlphaFoldDB" id="A0AAV5WVV0"/>
<comment type="caution">
    <text evidence="2">The sequence shown here is derived from an EMBL/GenBank/DDBJ whole genome shotgun (WGS) entry which is preliminary data.</text>
</comment>
<keyword evidence="3" id="KW-1185">Reference proteome</keyword>
<name>A0AAV5WVV0_9BILA</name>
<dbReference type="Proteomes" id="UP001432322">
    <property type="component" value="Unassembled WGS sequence"/>
</dbReference>
<feature type="non-terminal residue" evidence="2">
    <location>
        <position position="219"/>
    </location>
</feature>
<sequence>GTTNGDEVLYSSCNNTSPPTTPSFTTTTARVTMAPGCWLTYGLPVTGVIAPKNGGTKFGGYFTTVDACSQLCSNFYNYGLNPCYGFVYEPSNVGYCTLIQYPIDNIATDPSSDAVLYTKCTPPSTITGVVTTTAAGTTTTVARNPSNTTTAGPSGTTTTVPPTVSAVTSTRAPTTTTAAPAITTTTVITTKVPTTTTVTTTKTPTTTTVTTTKTPTTTT</sequence>
<gene>
    <name evidence="2" type="ORF">PFISCL1PPCAC_25026</name>
</gene>
<accession>A0AAV5WVV0</accession>
<organism evidence="2 3">
    <name type="scientific">Pristionchus fissidentatus</name>
    <dbReference type="NCBI Taxonomy" id="1538716"/>
    <lineage>
        <taxon>Eukaryota</taxon>
        <taxon>Metazoa</taxon>
        <taxon>Ecdysozoa</taxon>
        <taxon>Nematoda</taxon>
        <taxon>Chromadorea</taxon>
        <taxon>Rhabditida</taxon>
        <taxon>Rhabditina</taxon>
        <taxon>Diplogasteromorpha</taxon>
        <taxon>Diplogasteroidea</taxon>
        <taxon>Neodiplogasteridae</taxon>
        <taxon>Pristionchus</taxon>
    </lineage>
</organism>